<dbReference type="InterPro" id="IPR050120">
    <property type="entry name" value="Adenine_PRTase"/>
</dbReference>
<proteinExistence type="inferred from homology"/>
<evidence type="ECO:0000256" key="8">
    <source>
        <dbReference type="ARBA" id="ARBA00022676"/>
    </source>
</evidence>
<protein>
    <recommendedName>
        <fullName evidence="6 11">Adenine phosphoribosyltransferase</fullName>
        <shortName evidence="11">APRT</shortName>
        <ecNumber evidence="6 11">2.4.2.7</ecNumber>
    </recommendedName>
</protein>
<feature type="domain" description="Phosphoribosyltransferase" evidence="12">
    <location>
        <begin position="26"/>
        <end position="148"/>
    </location>
</feature>
<comment type="catalytic activity">
    <reaction evidence="1 11">
        <text>AMP + diphosphate = 5-phospho-alpha-D-ribose 1-diphosphate + adenine</text>
        <dbReference type="Rhea" id="RHEA:16609"/>
        <dbReference type="ChEBI" id="CHEBI:16708"/>
        <dbReference type="ChEBI" id="CHEBI:33019"/>
        <dbReference type="ChEBI" id="CHEBI:58017"/>
        <dbReference type="ChEBI" id="CHEBI:456215"/>
        <dbReference type="EC" id="2.4.2.7"/>
    </reaction>
</comment>
<dbReference type="AlphaFoldDB" id="A0A212T8I9"/>
<dbReference type="EMBL" id="FYEX01000001">
    <property type="protein sequence ID" value="SNC62342.1"/>
    <property type="molecule type" value="Genomic_DNA"/>
</dbReference>
<evidence type="ECO:0000256" key="1">
    <source>
        <dbReference type="ARBA" id="ARBA00000868"/>
    </source>
</evidence>
<comment type="function">
    <text evidence="11">Catalyzes a salvage reaction resulting in the formation of AMP, that is energically less costly than de novo synthesis.</text>
</comment>
<dbReference type="NCBIfam" id="NF002636">
    <property type="entry name" value="PRK02304.1-5"/>
    <property type="match status" value="1"/>
</dbReference>
<dbReference type="GO" id="GO:0005829">
    <property type="term" value="C:cytosol"/>
    <property type="evidence" value="ECO:0007669"/>
    <property type="project" value="TreeGrafter"/>
</dbReference>
<keyword evidence="10 11" id="KW-0660">Purine salvage</keyword>
<dbReference type="SUPFAM" id="SSF53271">
    <property type="entry name" value="PRTase-like"/>
    <property type="match status" value="1"/>
</dbReference>
<keyword evidence="14" id="KW-1185">Reference proteome</keyword>
<evidence type="ECO:0000259" key="12">
    <source>
        <dbReference type="Pfam" id="PF00156"/>
    </source>
</evidence>
<dbReference type="EC" id="2.4.2.7" evidence="6 11"/>
<keyword evidence="9 11" id="KW-0808">Transferase</keyword>
<evidence type="ECO:0000256" key="7">
    <source>
        <dbReference type="ARBA" id="ARBA00022490"/>
    </source>
</evidence>
<dbReference type="Gene3D" id="3.40.50.2020">
    <property type="match status" value="1"/>
</dbReference>
<dbReference type="GO" id="GO:0006168">
    <property type="term" value="P:adenine salvage"/>
    <property type="evidence" value="ECO:0007669"/>
    <property type="project" value="InterPro"/>
</dbReference>
<evidence type="ECO:0000256" key="10">
    <source>
        <dbReference type="ARBA" id="ARBA00022726"/>
    </source>
</evidence>
<evidence type="ECO:0000313" key="14">
    <source>
        <dbReference type="Proteomes" id="UP000197215"/>
    </source>
</evidence>
<evidence type="ECO:0000256" key="5">
    <source>
        <dbReference type="ARBA" id="ARBA00011738"/>
    </source>
</evidence>
<dbReference type="InterPro" id="IPR000836">
    <property type="entry name" value="PRTase_dom"/>
</dbReference>
<comment type="pathway">
    <text evidence="3 11">Purine metabolism; AMP biosynthesis via salvage pathway; AMP from adenine: step 1/1.</text>
</comment>
<dbReference type="CDD" id="cd06223">
    <property type="entry name" value="PRTases_typeI"/>
    <property type="match status" value="1"/>
</dbReference>
<reference evidence="13 14" key="1">
    <citation type="submission" date="2017-06" db="EMBL/GenBank/DDBJ databases">
        <authorList>
            <person name="Kim H.J."/>
            <person name="Triplett B.A."/>
        </authorList>
    </citation>
    <scope>NUCLEOTIDE SEQUENCE [LARGE SCALE GENOMIC DNA]</scope>
    <source>
        <strain evidence="13 14">MWH-VicM1</strain>
    </source>
</reference>
<dbReference type="PANTHER" id="PTHR11776">
    <property type="entry name" value="ADENINE PHOSPHORIBOSYLTRANSFERASE"/>
    <property type="match status" value="1"/>
</dbReference>
<dbReference type="InterPro" id="IPR005764">
    <property type="entry name" value="Ade_phspho_trans"/>
</dbReference>
<comment type="similarity">
    <text evidence="4 11">Belongs to the purine/pyrimidine phosphoribosyltransferase family.</text>
</comment>
<dbReference type="GO" id="GO:0044209">
    <property type="term" value="P:AMP salvage"/>
    <property type="evidence" value="ECO:0007669"/>
    <property type="project" value="UniProtKB-UniRule"/>
</dbReference>
<dbReference type="InterPro" id="IPR029057">
    <property type="entry name" value="PRTase-like"/>
</dbReference>
<dbReference type="GO" id="GO:0003999">
    <property type="term" value="F:adenine phosphoribosyltransferase activity"/>
    <property type="evidence" value="ECO:0007669"/>
    <property type="project" value="UniProtKB-UniRule"/>
</dbReference>
<gene>
    <name evidence="11" type="primary">apt</name>
    <name evidence="13" type="ORF">SAMN06295916_0658</name>
</gene>
<accession>A0A212T8I9</accession>
<keyword evidence="8 11" id="KW-0328">Glycosyltransferase</keyword>
<comment type="subunit">
    <text evidence="5 11">Homodimer.</text>
</comment>
<dbReference type="RefSeq" id="WP_088812543.1">
    <property type="nucleotide sequence ID" value="NZ_FYEX01000001.1"/>
</dbReference>
<dbReference type="HAMAP" id="MF_00004">
    <property type="entry name" value="Aden_phosphoribosyltr"/>
    <property type="match status" value="1"/>
</dbReference>
<comment type="subcellular location">
    <subcellularLocation>
        <location evidence="2 11">Cytoplasm</location>
    </subcellularLocation>
</comment>
<sequence length="172" mass="18451">MNLLDYLPVVPDFPKPGIMFRDISPLLANAAAFKEATHQLAQISQDLEFTHLLGIESRGFIFGAALANELSKPLILARKPNKLPLDVHQESYGLEYGTDLLEMQKTILPTDAKVLLIDDVLATGGTLLASAKLVEKSGATVAGAITLLEISFLAGMQKLANQGVVAKSVLQI</sequence>
<organism evidence="13 14">
    <name type="scientific">Polynucleobacter victoriensis</name>
    <dbReference type="NCBI Taxonomy" id="2049319"/>
    <lineage>
        <taxon>Bacteria</taxon>
        <taxon>Pseudomonadati</taxon>
        <taxon>Pseudomonadota</taxon>
        <taxon>Betaproteobacteria</taxon>
        <taxon>Burkholderiales</taxon>
        <taxon>Burkholderiaceae</taxon>
        <taxon>Polynucleobacter</taxon>
    </lineage>
</organism>
<dbReference type="Proteomes" id="UP000197215">
    <property type="component" value="Unassembled WGS sequence"/>
</dbReference>
<evidence type="ECO:0000256" key="11">
    <source>
        <dbReference type="HAMAP-Rule" id="MF_00004"/>
    </source>
</evidence>
<name>A0A212T8I9_9BURK</name>
<dbReference type="UniPathway" id="UPA00588">
    <property type="reaction ID" value="UER00646"/>
</dbReference>
<evidence type="ECO:0000256" key="3">
    <source>
        <dbReference type="ARBA" id="ARBA00004659"/>
    </source>
</evidence>
<dbReference type="OrthoDB" id="9803963at2"/>
<keyword evidence="7 11" id="KW-0963">Cytoplasm</keyword>
<dbReference type="FunFam" id="3.40.50.2020:FF:000021">
    <property type="entry name" value="Adenine phosphoribosyltransferase"/>
    <property type="match status" value="1"/>
</dbReference>
<dbReference type="PANTHER" id="PTHR11776:SF7">
    <property type="entry name" value="PHOSPHORIBOSYLTRANSFERASE DOMAIN-CONTAINING PROTEIN"/>
    <property type="match status" value="1"/>
</dbReference>
<dbReference type="Pfam" id="PF00156">
    <property type="entry name" value="Pribosyltran"/>
    <property type="match status" value="1"/>
</dbReference>
<evidence type="ECO:0000256" key="4">
    <source>
        <dbReference type="ARBA" id="ARBA00008391"/>
    </source>
</evidence>
<evidence type="ECO:0000256" key="2">
    <source>
        <dbReference type="ARBA" id="ARBA00004496"/>
    </source>
</evidence>
<evidence type="ECO:0000256" key="9">
    <source>
        <dbReference type="ARBA" id="ARBA00022679"/>
    </source>
</evidence>
<dbReference type="GO" id="GO:0006166">
    <property type="term" value="P:purine ribonucleoside salvage"/>
    <property type="evidence" value="ECO:0007669"/>
    <property type="project" value="UniProtKB-KW"/>
</dbReference>
<evidence type="ECO:0000256" key="6">
    <source>
        <dbReference type="ARBA" id="ARBA00011893"/>
    </source>
</evidence>
<evidence type="ECO:0000313" key="13">
    <source>
        <dbReference type="EMBL" id="SNC62342.1"/>
    </source>
</evidence>